<proteinExistence type="predicted"/>
<evidence type="ECO:0000313" key="2">
    <source>
        <dbReference type="EMBL" id="RHY27995.1"/>
    </source>
</evidence>
<name>A0A3R7A6Z3_9STRA</name>
<dbReference type="SUPFAM" id="SSF52047">
    <property type="entry name" value="RNI-like"/>
    <property type="match status" value="1"/>
</dbReference>
<accession>A0A3R7A6Z3</accession>
<dbReference type="InterPro" id="IPR032675">
    <property type="entry name" value="LRR_dom_sf"/>
</dbReference>
<dbReference type="Pfam" id="PF13516">
    <property type="entry name" value="LRR_6"/>
    <property type="match status" value="2"/>
</dbReference>
<evidence type="ECO:0000313" key="3">
    <source>
        <dbReference type="Proteomes" id="UP000285060"/>
    </source>
</evidence>
<sequence length="662" mass="74877">MNVPLLALKKNQTVTRLNLSENQFSTPGMLAIATLLVENAKLEELYLSWNKIRGLGAQRLVEALGYHNSLRVLDLSWNSLNSCPNQSIATALATSLANNKVLVHLDLSNNSLDTKACTILAAALVGNHSIVGCVDPASLLHSHHAHRLDRLHMVGNQAIVDARGFVRPQTTSIALQAQHKHCAIKHFELHQDNQESNNSTTLDAWWPYVDRACWLCGRWSEHRFAWTPSHKQDAKAKVKLHLCIDDWSGDEMHRSSDMFVLYRMLPPGKTKYFITVETEARTHLSPVAPGDVKRQYVVLKDKRTARLLRSHGDEPKFGTLQVLARANTIKVLKWDIKKSVFASRYKESPSKAPVSVALDQVCVSLSGFNEFLDDCHLIDDTSERCTASDMDNVFVAANLEVTDEAKQQDNPDRSLTRFEFLECVFRIAINKYCNSKRKGHELGRSCRHVVAVACESPAQALHRLMDENLTSMVPDDPNDFRTNYLYKEEISDCFLDDVGRLQLKELFAANSGQYCRVGEPRGMAIQEFIALIFHVLNDKFKQRDLRDMFFASKMLLLDEMAPPEVQKKLLFFTDFLELLLRIAIVRYPPASPSVADAAVSLQTLFVRHICAKDKLVETFQHNADKVRVLGALSRFERRPSKKSVVQRKASNKQLQLPVPNQD</sequence>
<gene>
    <name evidence="2" type="ORF">DYB32_006351</name>
</gene>
<dbReference type="Proteomes" id="UP000285060">
    <property type="component" value="Unassembled WGS sequence"/>
</dbReference>
<protein>
    <submittedName>
        <fullName evidence="2">Uncharacterized protein</fullName>
    </submittedName>
</protein>
<comment type="caution">
    <text evidence="2">The sequence shown here is derived from an EMBL/GenBank/DDBJ whole genome shotgun (WGS) entry which is preliminary data.</text>
</comment>
<feature type="compositionally biased region" description="Polar residues" evidence="1">
    <location>
        <begin position="651"/>
        <end position="662"/>
    </location>
</feature>
<reference evidence="2 3" key="1">
    <citation type="submission" date="2018-08" db="EMBL/GenBank/DDBJ databases">
        <title>Aphanomyces genome sequencing and annotation.</title>
        <authorList>
            <person name="Minardi D."/>
            <person name="Oidtmann B."/>
            <person name="Van Der Giezen M."/>
            <person name="Studholme D.J."/>
        </authorList>
    </citation>
    <scope>NUCLEOTIDE SEQUENCE [LARGE SCALE GENOMIC DNA]</scope>
    <source>
        <strain evidence="2 3">NJM0002</strain>
    </source>
</reference>
<dbReference type="VEuPathDB" id="FungiDB:H310_08108"/>
<dbReference type="AlphaFoldDB" id="A0A3R7A6Z3"/>
<dbReference type="PANTHER" id="PTHR24114">
    <property type="entry name" value="LEUCINE RICH REPEAT FAMILY PROTEIN"/>
    <property type="match status" value="1"/>
</dbReference>
<feature type="region of interest" description="Disordered" evidence="1">
    <location>
        <begin position="640"/>
        <end position="662"/>
    </location>
</feature>
<evidence type="ECO:0000256" key="1">
    <source>
        <dbReference type="SAM" id="MobiDB-lite"/>
    </source>
</evidence>
<dbReference type="PANTHER" id="PTHR24114:SF2">
    <property type="entry name" value="F-BOX DOMAIN-CONTAINING PROTEIN-RELATED"/>
    <property type="match status" value="1"/>
</dbReference>
<organism evidence="2 3">
    <name type="scientific">Aphanomyces invadans</name>
    <dbReference type="NCBI Taxonomy" id="157072"/>
    <lineage>
        <taxon>Eukaryota</taxon>
        <taxon>Sar</taxon>
        <taxon>Stramenopiles</taxon>
        <taxon>Oomycota</taxon>
        <taxon>Saprolegniomycetes</taxon>
        <taxon>Saprolegniales</taxon>
        <taxon>Verrucalvaceae</taxon>
        <taxon>Aphanomyces</taxon>
    </lineage>
</organism>
<dbReference type="SMART" id="SM00368">
    <property type="entry name" value="LRR_RI"/>
    <property type="match status" value="4"/>
</dbReference>
<dbReference type="EMBL" id="QUSY01000665">
    <property type="protein sequence ID" value="RHY27995.1"/>
    <property type="molecule type" value="Genomic_DNA"/>
</dbReference>
<dbReference type="InterPro" id="IPR052394">
    <property type="entry name" value="LRR-containing"/>
</dbReference>
<dbReference type="Gene3D" id="3.80.10.10">
    <property type="entry name" value="Ribonuclease Inhibitor"/>
    <property type="match status" value="2"/>
</dbReference>
<keyword evidence="3" id="KW-1185">Reference proteome</keyword>
<dbReference type="InterPro" id="IPR001611">
    <property type="entry name" value="Leu-rich_rpt"/>
</dbReference>